<feature type="compositionally biased region" description="Low complexity" evidence="11">
    <location>
        <begin position="27"/>
        <end position="38"/>
    </location>
</feature>
<evidence type="ECO:0000259" key="12">
    <source>
        <dbReference type="PROSITE" id="PS50280"/>
    </source>
</evidence>
<dbReference type="SUPFAM" id="SSF82199">
    <property type="entry name" value="SET domain"/>
    <property type="match status" value="1"/>
</dbReference>
<evidence type="ECO:0000256" key="11">
    <source>
        <dbReference type="SAM" id="MobiDB-lite"/>
    </source>
</evidence>
<keyword evidence="7" id="KW-0479">Metal-binding</keyword>
<dbReference type="PANTHER" id="PTHR22884">
    <property type="entry name" value="SET DOMAIN PROTEINS"/>
    <property type="match status" value="1"/>
</dbReference>
<reference evidence="14 15" key="1">
    <citation type="journal article" date="2016" name="Sci. Rep.">
        <title>The genome sequence of the outbreeding globe artichoke constructed de novo incorporating a phase-aware low-pass sequencing strategy of F1 progeny.</title>
        <authorList>
            <person name="Scaglione D."/>
            <person name="Reyes-Chin-Wo S."/>
            <person name="Acquadro A."/>
            <person name="Froenicke L."/>
            <person name="Portis E."/>
            <person name="Beitel C."/>
            <person name="Tirone M."/>
            <person name="Mauro R."/>
            <person name="Lo Monaco A."/>
            <person name="Mauromicale G."/>
            <person name="Faccioli P."/>
            <person name="Cattivelli L."/>
            <person name="Rieseberg L."/>
            <person name="Michelmore R."/>
            <person name="Lanteri S."/>
        </authorList>
    </citation>
    <scope>NUCLEOTIDE SEQUENCE [LARGE SCALE GENOMIC DNA]</scope>
    <source>
        <strain evidence="14">2C</strain>
    </source>
</reference>
<dbReference type="GO" id="GO:0005634">
    <property type="term" value="C:nucleus"/>
    <property type="evidence" value="ECO:0007669"/>
    <property type="project" value="UniProtKB-SubCell"/>
</dbReference>
<keyword evidence="5" id="KW-0808">Transferase</keyword>
<keyword evidence="8" id="KW-0863">Zinc-finger</keyword>
<comment type="subcellular location">
    <subcellularLocation>
        <location evidence="2">Chromosome</location>
    </subcellularLocation>
    <subcellularLocation>
        <location evidence="1">Nucleus</location>
    </subcellularLocation>
</comment>
<feature type="region of interest" description="Disordered" evidence="11">
    <location>
        <begin position="24"/>
        <end position="52"/>
    </location>
</feature>
<evidence type="ECO:0000313" key="15">
    <source>
        <dbReference type="Proteomes" id="UP000243975"/>
    </source>
</evidence>
<evidence type="ECO:0000256" key="7">
    <source>
        <dbReference type="ARBA" id="ARBA00022723"/>
    </source>
</evidence>
<feature type="domain" description="SET" evidence="12">
    <location>
        <begin position="320"/>
        <end position="408"/>
    </location>
</feature>
<keyword evidence="10" id="KW-0539">Nucleus</keyword>
<dbReference type="STRING" id="59895.A0A103XN45"/>
<dbReference type="GO" id="GO:0005694">
    <property type="term" value="C:chromosome"/>
    <property type="evidence" value="ECO:0007669"/>
    <property type="project" value="UniProtKB-SubCell"/>
</dbReference>
<keyword evidence="4" id="KW-0489">Methyltransferase</keyword>
<accession>A0A103XN45</accession>
<evidence type="ECO:0000256" key="9">
    <source>
        <dbReference type="ARBA" id="ARBA00022833"/>
    </source>
</evidence>
<keyword evidence="9" id="KW-0862">Zinc</keyword>
<dbReference type="PROSITE" id="PS51215">
    <property type="entry name" value="AWS"/>
    <property type="match status" value="1"/>
</dbReference>
<comment type="caution">
    <text evidence="14">The sequence shown here is derived from an EMBL/GenBank/DDBJ whole genome shotgun (WGS) entry which is preliminary data.</text>
</comment>
<evidence type="ECO:0000256" key="5">
    <source>
        <dbReference type="ARBA" id="ARBA00022679"/>
    </source>
</evidence>
<organism evidence="14 15">
    <name type="scientific">Cynara cardunculus var. scolymus</name>
    <name type="common">Globe artichoke</name>
    <name type="synonym">Cynara scolymus</name>
    <dbReference type="NCBI Taxonomy" id="59895"/>
    <lineage>
        <taxon>Eukaryota</taxon>
        <taxon>Viridiplantae</taxon>
        <taxon>Streptophyta</taxon>
        <taxon>Embryophyta</taxon>
        <taxon>Tracheophyta</taxon>
        <taxon>Spermatophyta</taxon>
        <taxon>Magnoliopsida</taxon>
        <taxon>eudicotyledons</taxon>
        <taxon>Gunneridae</taxon>
        <taxon>Pentapetalae</taxon>
        <taxon>asterids</taxon>
        <taxon>campanulids</taxon>
        <taxon>Asterales</taxon>
        <taxon>Asteraceae</taxon>
        <taxon>Carduoideae</taxon>
        <taxon>Cardueae</taxon>
        <taxon>Carduinae</taxon>
        <taxon>Cynara</taxon>
    </lineage>
</organism>
<dbReference type="InterPro" id="IPR046341">
    <property type="entry name" value="SET_dom_sf"/>
</dbReference>
<proteinExistence type="predicted"/>
<dbReference type="InterPro" id="IPR001965">
    <property type="entry name" value="Znf_PHD"/>
</dbReference>
<evidence type="ECO:0000256" key="4">
    <source>
        <dbReference type="ARBA" id="ARBA00022603"/>
    </source>
</evidence>
<dbReference type="InterPro" id="IPR001214">
    <property type="entry name" value="SET_dom"/>
</dbReference>
<dbReference type="Gene3D" id="2.170.270.10">
    <property type="entry name" value="SET domain"/>
    <property type="match status" value="1"/>
</dbReference>
<dbReference type="InterPro" id="IPR050777">
    <property type="entry name" value="SET2_Histone-Lys_MeTrsfase"/>
</dbReference>
<gene>
    <name evidence="14" type="ORF">Ccrd_004226</name>
</gene>
<dbReference type="GO" id="GO:0032259">
    <property type="term" value="P:methylation"/>
    <property type="evidence" value="ECO:0007669"/>
    <property type="project" value="UniProtKB-KW"/>
</dbReference>
<dbReference type="OMA" id="CEKRFWD"/>
<evidence type="ECO:0000313" key="14">
    <source>
        <dbReference type="EMBL" id="KVH93720.1"/>
    </source>
</evidence>
<dbReference type="PROSITE" id="PS50280">
    <property type="entry name" value="SET"/>
    <property type="match status" value="1"/>
</dbReference>
<dbReference type="AlphaFoldDB" id="A0A103XN45"/>
<name>A0A103XN45_CYNCS</name>
<dbReference type="InterPro" id="IPR013083">
    <property type="entry name" value="Znf_RING/FYVE/PHD"/>
</dbReference>
<dbReference type="Pfam" id="PF00856">
    <property type="entry name" value="SET"/>
    <property type="match status" value="1"/>
</dbReference>
<protein>
    <submittedName>
        <fullName evidence="14">AWS-like protein</fullName>
    </submittedName>
</protein>
<dbReference type="SMART" id="SM00317">
    <property type="entry name" value="SET"/>
    <property type="match status" value="1"/>
</dbReference>
<dbReference type="InterPro" id="IPR025787">
    <property type="entry name" value="Hist-Lys_N-MeTrfase_SET2_plant"/>
</dbReference>
<evidence type="ECO:0000256" key="8">
    <source>
        <dbReference type="ARBA" id="ARBA00022771"/>
    </source>
</evidence>
<dbReference type="SMART" id="SM00249">
    <property type="entry name" value="PHD"/>
    <property type="match status" value="2"/>
</dbReference>
<evidence type="ECO:0000259" key="13">
    <source>
        <dbReference type="PROSITE" id="PS51215"/>
    </source>
</evidence>
<keyword evidence="3" id="KW-0158">Chromosome</keyword>
<feature type="domain" description="AWS" evidence="13">
    <location>
        <begin position="275"/>
        <end position="320"/>
    </location>
</feature>
<evidence type="ECO:0000256" key="6">
    <source>
        <dbReference type="ARBA" id="ARBA00022691"/>
    </source>
</evidence>
<dbReference type="PROSITE" id="PS51578">
    <property type="entry name" value="SAM_MT43_SET2_2"/>
    <property type="match status" value="1"/>
</dbReference>
<evidence type="ECO:0000256" key="3">
    <source>
        <dbReference type="ARBA" id="ARBA00022454"/>
    </source>
</evidence>
<evidence type="ECO:0000256" key="1">
    <source>
        <dbReference type="ARBA" id="ARBA00004123"/>
    </source>
</evidence>
<dbReference type="InterPro" id="IPR006560">
    <property type="entry name" value="AWS_dom"/>
</dbReference>
<dbReference type="Proteomes" id="UP000243975">
    <property type="component" value="Unassembled WGS sequence"/>
</dbReference>
<keyword evidence="15" id="KW-1185">Reference proteome</keyword>
<dbReference type="EMBL" id="LEKV01004615">
    <property type="protein sequence ID" value="KVH93720.1"/>
    <property type="molecule type" value="Genomic_DNA"/>
</dbReference>
<dbReference type="GO" id="GO:0042054">
    <property type="term" value="F:histone methyltransferase activity"/>
    <property type="evidence" value="ECO:0007669"/>
    <property type="project" value="InterPro"/>
</dbReference>
<keyword evidence="6" id="KW-0949">S-adenosyl-L-methionine</keyword>
<dbReference type="Gene3D" id="3.30.40.10">
    <property type="entry name" value="Zinc/RING finger domain, C3HC4 (zinc finger)"/>
    <property type="match status" value="1"/>
</dbReference>
<evidence type="ECO:0000256" key="10">
    <source>
        <dbReference type="ARBA" id="ARBA00023242"/>
    </source>
</evidence>
<sequence>MPAFTKPARMSPLTLTRCPKNKQPVASEYSDFSDSNSSKTETLLPSHDEGGGNDDITSRLHVCMSEQVESTRYHRSDLESMKAECRVCENVIYPWEKVSCSIHDCRVSYHLKCAKERVGLLSSSNEFKCPQHACFLCKKKSHLWRCSKCDLASHEKCAAYPEYILHSDEKPAEIICWRHSTDWPPLKSVVPTSSIEEVFCRLPLPYVEEEFRIDPMWKCTLENKEPSSYTLIKRNLDLTKGSARYHHFISDYHFLPFPQLKSDVYLIKKKHDDVDDGIGCICCDSEICREDCLCWLQCISCSSACGCSEICANRPFRKNKKIQLVMTHRCGWGLEADEFIRKGDFIIEYVGEVINEALCEKRFWDMKEGVTNFYMCQVQRDFIIDATKKGNESRFLNHSCDPNCNLEK</sequence>
<evidence type="ECO:0000256" key="2">
    <source>
        <dbReference type="ARBA" id="ARBA00004286"/>
    </source>
</evidence>
<dbReference type="GO" id="GO:0008270">
    <property type="term" value="F:zinc ion binding"/>
    <property type="evidence" value="ECO:0007669"/>
    <property type="project" value="UniProtKB-KW"/>
</dbReference>
<dbReference type="Gramene" id="KVH93720">
    <property type="protein sequence ID" value="KVH93720"/>
    <property type="gene ID" value="Ccrd_004226"/>
</dbReference>